<sequence>MSILLKIGIVSIILLSRGFAVGCIYQIEKNYLNEHILTYYLLAFDPNNVQSQIDIFSYKIVPLGVNCSETITIEFT</sequence>
<accession>A0A383F5Z1</accession>
<reference evidence="1" key="1">
    <citation type="submission" date="2018-05" db="EMBL/GenBank/DDBJ databases">
        <authorList>
            <person name="Lanie J.A."/>
            <person name="Ng W.-L."/>
            <person name="Kazmierczak K.M."/>
            <person name="Andrzejewski T.M."/>
            <person name="Davidsen T.M."/>
            <person name="Wayne K.J."/>
            <person name="Tettelin H."/>
            <person name="Glass J.I."/>
            <person name="Rusch D."/>
            <person name="Podicherti R."/>
            <person name="Tsui H.-C.T."/>
            <person name="Winkler M.E."/>
        </authorList>
    </citation>
    <scope>NUCLEOTIDE SEQUENCE</scope>
</reference>
<dbReference type="EMBL" id="UINC01231669">
    <property type="protein sequence ID" value="SVE64304.1"/>
    <property type="molecule type" value="Genomic_DNA"/>
</dbReference>
<proteinExistence type="predicted"/>
<feature type="non-terminal residue" evidence="1">
    <location>
        <position position="76"/>
    </location>
</feature>
<evidence type="ECO:0000313" key="1">
    <source>
        <dbReference type="EMBL" id="SVE64304.1"/>
    </source>
</evidence>
<dbReference type="AlphaFoldDB" id="A0A383F5Z1"/>
<name>A0A383F5Z1_9ZZZZ</name>
<protein>
    <submittedName>
        <fullName evidence="1">Uncharacterized protein</fullName>
    </submittedName>
</protein>
<gene>
    <name evidence="1" type="ORF">METZ01_LOCUS517158</name>
</gene>
<organism evidence="1">
    <name type="scientific">marine metagenome</name>
    <dbReference type="NCBI Taxonomy" id="408172"/>
    <lineage>
        <taxon>unclassified sequences</taxon>
        <taxon>metagenomes</taxon>
        <taxon>ecological metagenomes</taxon>
    </lineage>
</organism>